<name>A0AA38CHB2_TAXCH</name>
<comment type="caution">
    <text evidence="2">The sequence shown here is derived from an EMBL/GenBank/DDBJ whole genome shotgun (WGS) entry which is preliminary data.</text>
</comment>
<feature type="region of interest" description="Disordered" evidence="1">
    <location>
        <begin position="1"/>
        <end position="97"/>
    </location>
</feature>
<dbReference type="EMBL" id="JAHRHJ020000009">
    <property type="protein sequence ID" value="KAH9300167.1"/>
    <property type="molecule type" value="Genomic_DNA"/>
</dbReference>
<protein>
    <submittedName>
        <fullName evidence="2">Uncharacterized protein</fullName>
    </submittedName>
</protein>
<evidence type="ECO:0000313" key="3">
    <source>
        <dbReference type="Proteomes" id="UP000824469"/>
    </source>
</evidence>
<dbReference type="AlphaFoldDB" id="A0AA38CHB2"/>
<feature type="compositionally biased region" description="Basic and acidic residues" evidence="1">
    <location>
        <begin position="60"/>
        <end position="82"/>
    </location>
</feature>
<feature type="compositionally biased region" description="Polar residues" evidence="1">
    <location>
        <begin position="1"/>
        <end position="12"/>
    </location>
</feature>
<sequence length="97" mass="11310">SMATTSTKPNTYTRRKKSPVKKKTPEVEEPRKPFTKEIFPEEEEETKSPVKVPPLKKKQRVEEEANTKETDSLEKYVGKREGESEEDNNEEDEPEKD</sequence>
<dbReference type="Proteomes" id="UP000824469">
    <property type="component" value="Unassembled WGS sequence"/>
</dbReference>
<keyword evidence="3" id="KW-1185">Reference proteome</keyword>
<proteinExistence type="predicted"/>
<feature type="compositionally biased region" description="Acidic residues" evidence="1">
    <location>
        <begin position="83"/>
        <end position="97"/>
    </location>
</feature>
<organism evidence="2 3">
    <name type="scientific">Taxus chinensis</name>
    <name type="common">Chinese yew</name>
    <name type="synonym">Taxus wallichiana var. chinensis</name>
    <dbReference type="NCBI Taxonomy" id="29808"/>
    <lineage>
        <taxon>Eukaryota</taxon>
        <taxon>Viridiplantae</taxon>
        <taxon>Streptophyta</taxon>
        <taxon>Embryophyta</taxon>
        <taxon>Tracheophyta</taxon>
        <taxon>Spermatophyta</taxon>
        <taxon>Pinopsida</taxon>
        <taxon>Pinidae</taxon>
        <taxon>Conifers II</taxon>
        <taxon>Cupressales</taxon>
        <taxon>Taxaceae</taxon>
        <taxon>Taxus</taxon>
    </lineage>
</organism>
<feature type="compositionally biased region" description="Basic residues" evidence="1">
    <location>
        <begin position="13"/>
        <end position="22"/>
    </location>
</feature>
<gene>
    <name evidence="2" type="ORF">KI387_011750</name>
</gene>
<accession>A0AA38CHB2</accession>
<feature type="non-terminal residue" evidence="2">
    <location>
        <position position="1"/>
    </location>
</feature>
<feature type="compositionally biased region" description="Basic and acidic residues" evidence="1">
    <location>
        <begin position="23"/>
        <end position="39"/>
    </location>
</feature>
<evidence type="ECO:0000313" key="2">
    <source>
        <dbReference type="EMBL" id="KAH9300167.1"/>
    </source>
</evidence>
<evidence type="ECO:0000256" key="1">
    <source>
        <dbReference type="SAM" id="MobiDB-lite"/>
    </source>
</evidence>
<reference evidence="2 3" key="1">
    <citation type="journal article" date="2021" name="Nat. Plants">
        <title>The Taxus genome provides insights into paclitaxel biosynthesis.</title>
        <authorList>
            <person name="Xiong X."/>
            <person name="Gou J."/>
            <person name="Liao Q."/>
            <person name="Li Y."/>
            <person name="Zhou Q."/>
            <person name="Bi G."/>
            <person name="Li C."/>
            <person name="Du R."/>
            <person name="Wang X."/>
            <person name="Sun T."/>
            <person name="Guo L."/>
            <person name="Liang H."/>
            <person name="Lu P."/>
            <person name="Wu Y."/>
            <person name="Zhang Z."/>
            <person name="Ro D.K."/>
            <person name="Shang Y."/>
            <person name="Huang S."/>
            <person name="Yan J."/>
        </authorList>
    </citation>
    <scope>NUCLEOTIDE SEQUENCE [LARGE SCALE GENOMIC DNA]</scope>
    <source>
        <strain evidence="2">Ta-2019</strain>
    </source>
</reference>